<feature type="domain" description="Fibrinogen C-terminal" evidence="2">
    <location>
        <begin position="158"/>
        <end position="366"/>
    </location>
</feature>
<dbReference type="Pfam" id="PF00147">
    <property type="entry name" value="Fibrinogen_C"/>
    <property type="match status" value="1"/>
</dbReference>
<dbReference type="CDD" id="cd00087">
    <property type="entry name" value="FReD"/>
    <property type="match status" value="1"/>
</dbReference>
<keyword evidence="1" id="KW-0732">Signal</keyword>
<dbReference type="GO" id="GO:0005615">
    <property type="term" value="C:extracellular space"/>
    <property type="evidence" value="ECO:0007669"/>
    <property type="project" value="TreeGrafter"/>
</dbReference>
<evidence type="ECO:0000313" key="4">
    <source>
        <dbReference type="Proteomes" id="UP001059596"/>
    </source>
</evidence>
<dbReference type="PANTHER" id="PTHR19143">
    <property type="entry name" value="FIBRINOGEN/TENASCIN/ANGIOPOEITIN"/>
    <property type="match status" value="1"/>
</dbReference>
<dbReference type="Proteomes" id="UP001059596">
    <property type="component" value="Unassembled WGS sequence"/>
</dbReference>
<organism evidence="3 4">
    <name type="scientific">Drosophila gunungcola</name>
    <name type="common">fruit fly</name>
    <dbReference type="NCBI Taxonomy" id="103775"/>
    <lineage>
        <taxon>Eukaryota</taxon>
        <taxon>Metazoa</taxon>
        <taxon>Ecdysozoa</taxon>
        <taxon>Arthropoda</taxon>
        <taxon>Hexapoda</taxon>
        <taxon>Insecta</taxon>
        <taxon>Pterygota</taxon>
        <taxon>Neoptera</taxon>
        <taxon>Endopterygota</taxon>
        <taxon>Diptera</taxon>
        <taxon>Brachycera</taxon>
        <taxon>Muscomorpha</taxon>
        <taxon>Ephydroidea</taxon>
        <taxon>Drosophilidae</taxon>
        <taxon>Drosophila</taxon>
        <taxon>Sophophora</taxon>
    </lineage>
</organism>
<dbReference type="PANTHER" id="PTHR19143:SF327">
    <property type="entry name" value="FI21813P1-RELATED"/>
    <property type="match status" value="1"/>
</dbReference>
<feature type="chain" id="PRO_5040174230" description="Fibrinogen C-terminal domain-containing protein" evidence="1">
    <location>
        <begin position="26"/>
        <end position="367"/>
    </location>
</feature>
<reference evidence="3" key="1">
    <citation type="journal article" date="2023" name="Genome Biol. Evol.">
        <title>Long-read-based Genome Assembly of Drosophila gunungcola Reveals Fewer Chemosensory Genes in Flower-breeding Species.</title>
        <authorList>
            <person name="Negi A."/>
            <person name="Liao B.Y."/>
            <person name="Yeh S.D."/>
        </authorList>
    </citation>
    <scope>NUCLEOTIDE SEQUENCE</scope>
    <source>
        <strain evidence="3">Sukarami</strain>
    </source>
</reference>
<evidence type="ECO:0000259" key="2">
    <source>
        <dbReference type="PROSITE" id="PS51406"/>
    </source>
</evidence>
<comment type="caution">
    <text evidence="3">The sequence shown here is derived from an EMBL/GenBank/DDBJ whole genome shotgun (WGS) entry which is preliminary data.</text>
</comment>
<dbReference type="Gene3D" id="3.90.215.10">
    <property type="entry name" value="Gamma Fibrinogen, chain A, domain 1"/>
    <property type="match status" value="1"/>
</dbReference>
<sequence>MLRLPQFFFCTVLALQGSLEDSCQSALNPLLHETYNIRSRLDGIEAGQKVLDLDLKKGLWGVHKKLDSCMIQEQNDYGAILAGIENHLKALNTAVNAKDKLQCQNTMKETIASLQTQIKTREDLINAQQKQINAGFKNRDDQIADLKNLINSIETTKLNQSNELSKCRSKLDEMEPFRVSCSSSPPGWTVIQRRIDGSENFDRNWADYKKGFGNVKGEFFIGLEKLHQLTEARPHELYIKLGKVNGSTSYAHYDGFSIGSEDELYELKSLGKYSGEAGDSLFRNKNKKFTTFDRDSDEYNDGNCAEDENGGWWYGGCGFSFLSGKYYKDGQITNENRMNGIYWGSWQNNYWTISLTYVEMMIRPKSS</sequence>
<evidence type="ECO:0000313" key="3">
    <source>
        <dbReference type="EMBL" id="KAI8033366.1"/>
    </source>
</evidence>
<dbReference type="InterPro" id="IPR050373">
    <property type="entry name" value="Fibrinogen_C-term_domain"/>
</dbReference>
<keyword evidence="4" id="KW-1185">Reference proteome</keyword>
<dbReference type="EMBL" id="JAMKOV010000146">
    <property type="protein sequence ID" value="KAI8033366.1"/>
    <property type="molecule type" value="Genomic_DNA"/>
</dbReference>
<dbReference type="SMART" id="SM00186">
    <property type="entry name" value="FBG"/>
    <property type="match status" value="1"/>
</dbReference>
<protein>
    <recommendedName>
        <fullName evidence="2">Fibrinogen C-terminal domain-containing protein</fullName>
    </recommendedName>
</protein>
<name>A0A9Q0BIQ3_9MUSC</name>
<dbReference type="OrthoDB" id="6145874at2759"/>
<accession>A0A9Q0BIQ3</accession>
<feature type="signal peptide" evidence="1">
    <location>
        <begin position="1"/>
        <end position="25"/>
    </location>
</feature>
<gene>
    <name evidence="3" type="ORF">M5D96_013892</name>
</gene>
<dbReference type="InterPro" id="IPR036056">
    <property type="entry name" value="Fibrinogen-like_C"/>
</dbReference>
<dbReference type="SUPFAM" id="SSF56496">
    <property type="entry name" value="Fibrinogen C-terminal domain-like"/>
    <property type="match status" value="1"/>
</dbReference>
<dbReference type="InterPro" id="IPR002181">
    <property type="entry name" value="Fibrinogen_a/b/g_C_dom"/>
</dbReference>
<dbReference type="AlphaFoldDB" id="A0A9Q0BIQ3"/>
<dbReference type="PROSITE" id="PS51406">
    <property type="entry name" value="FIBRINOGEN_C_2"/>
    <property type="match status" value="1"/>
</dbReference>
<proteinExistence type="predicted"/>
<evidence type="ECO:0000256" key="1">
    <source>
        <dbReference type="SAM" id="SignalP"/>
    </source>
</evidence>
<dbReference type="InterPro" id="IPR014716">
    <property type="entry name" value="Fibrinogen_a/b/g_C_1"/>
</dbReference>